<protein>
    <submittedName>
        <fullName evidence="2">DUF2945 domain-containing protein</fullName>
    </submittedName>
</protein>
<feature type="domain" description="Hypervirulence associated protein TUDOR" evidence="1">
    <location>
        <begin position="8"/>
        <end position="66"/>
    </location>
</feature>
<dbReference type="EMBL" id="CP039371">
    <property type="protein sequence ID" value="QCI12749.1"/>
    <property type="molecule type" value="Genomic_DNA"/>
</dbReference>
<gene>
    <name evidence="2" type="ORF">E6B08_15830</name>
</gene>
<reference evidence="3" key="1">
    <citation type="submission" date="2019-04" db="EMBL/GenBank/DDBJ databases">
        <title>Genome sequence of Pseudomonas putida 1290, an auxin catabolizing strain.</title>
        <authorList>
            <person name="Laird T.S."/>
            <person name="Leveau J.H.J."/>
        </authorList>
    </citation>
    <scope>NUCLEOTIDE SEQUENCE [LARGE SCALE GENOMIC DNA]</scope>
    <source>
        <strain evidence="3">1290</strain>
    </source>
</reference>
<dbReference type="OrthoDB" id="71751at2"/>
<dbReference type="Pfam" id="PF11160">
    <property type="entry name" value="Hva1_TUDOR"/>
    <property type="match status" value="1"/>
</dbReference>
<dbReference type="AlphaFoldDB" id="A0A4D6XA17"/>
<dbReference type="Proteomes" id="UP000298551">
    <property type="component" value="Chromosome"/>
</dbReference>
<dbReference type="RefSeq" id="WP_136914902.1">
    <property type="nucleotide sequence ID" value="NZ_CP039371.1"/>
</dbReference>
<dbReference type="InterPro" id="IPR021331">
    <property type="entry name" value="Hva1_TUDOR"/>
</dbReference>
<proteinExistence type="predicted"/>
<name>A0A4D6XA17_PSEPU</name>
<dbReference type="Gene3D" id="2.30.30.1060">
    <property type="match status" value="1"/>
</dbReference>
<sequence>MSNRYKTGDHVRWNSEAGVIHGTVVKVHTQDVEFLGRHRHCSSDAPQYEVKSDKTGHLAMHKEEALDKD</sequence>
<evidence type="ECO:0000313" key="3">
    <source>
        <dbReference type="Proteomes" id="UP000298551"/>
    </source>
</evidence>
<evidence type="ECO:0000313" key="2">
    <source>
        <dbReference type="EMBL" id="QCI12749.1"/>
    </source>
</evidence>
<organism evidence="2 3">
    <name type="scientific">Pseudomonas putida</name>
    <name type="common">Arthrobacter siderocapsulatus</name>
    <dbReference type="NCBI Taxonomy" id="303"/>
    <lineage>
        <taxon>Bacteria</taxon>
        <taxon>Pseudomonadati</taxon>
        <taxon>Pseudomonadota</taxon>
        <taxon>Gammaproteobacteria</taxon>
        <taxon>Pseudomonadales</taxon>
        <taxon>Pseudomonadaceae</taxon>
        <taxon>Pseudomonas</taxon>
    </lineage>
</organism>
<evidence type="ECO:0000259" key="1">
    <source>
        <dbReference type="Pfam" id="PF11160"/>
    </source>
</evidence>
<accession>A0A4D6XA17</accession>